<evidence type="ECO:0000313" key="1">
    <source>
        <dbReference type="EnsemblPlants" id="EMT05744"/>
    </source>
</evidence>
<organism evidence="1">
    <name type="scientific">Aegilops tauschii</name>
    <name type="common">Tausch's goatgrass</name>
    <name type="synonym">Aegilops squarrosa</name>
    <dbReference type="NCBI Taxonomy" id="37682"/>
    <lineage>
        <taxon>Eukaryota</taxon>
        <taxon>Viridiplantae</taxon>
        <taxon>Streptophyta</taxon>
        <taxon>Embryophyta</taxon>
        <taxon>Tracheophyta</taxon>
        <taxon>Spermatophyta</taxon>
        <taxon>Magnoliopsida</taxon>
        <taxon>Liliopsida</taxon>
        <taxon>Poales</taxon>
        <taxon>Poaceae</taxon>
        <taxon>BOP clade</taxon>
        <taxon>Pooideae</taxon>
        <taxon>Triticodae</taxon>
        <taxon>Triticeae</taxon>
        <taxon>Triticinae</taxon>
        <taxon>Aegilops</taxon>
    </lineage>
</organism>
<sequence length="69" mass="7190">MGVLKQEREEAEEALGHRARTAPVLAEVCVGGVGGVLVEVCVGVSLGEMGKVVEETARRRGLGGGRMWG</sequence>
<dbReference type="EnsemblPlants" id="EMT05744">
    <property type="protein sequence ID" value="EMT05744"/>
    <property type="gene ID" value="F775_08992"/>
</dbReference>
<name>M8AWG0_AEGTA</name>
<protein>
    <submittedName>
        <fullName evidence="1">Uncharacterized protein</fullName>
    </submittedName>
</protein>
<reference evidence="1" key="1">
    <citation type="submission" date="2015-06" db="UniProtKB">
        <authorList>
            <consortium name="EnsemblPlants"/>
        </authorList>
    </citation>
    <scope>IDENTIFICATION</scope>
</reference>
<accession>M8AWG0</accession>
<proteinExistence type="predicted"/>
<dbReference type="AlphaFoldDB" id="M8AWG0"/>